<evidence type="ECO:0000259" key="6">
    <source>
        <dbReference type="PROSITE" id="PS50089"/>
    </source>
</evidence>
<proteinExistence type="evidence at transcript level"/>
<name>B6SUW1_MAIZE</name>
<reference evidence="7" key="1">
    <citation type="journal article" date="2009" name="Plant Mol. Biol.">
        <title>Insights into corn genes derived from large-scale cDNA sequencing.</title>
        <authorList>
            <person name="Alexandrov N.N."/>
            <person name="Brover V.V."/>
            <person name="Freidin S."/>
            <person name="Troukhan M.E."/>
            <person name="Tatarinova T.V."/>
            <person name="Zhang H."/>
            <person name="Swaller T.J."/>
            <person name="Lu Y.P."/>
            <person name="Bouck J."/>
            <person name="Flavell R.B."/>
            <person name="Feldmann K.A."/>
        </authorList>
    </citation>
    <scope>NUCLEOTIDE SEQUENCE</scope>
</reference>
<evidence type="ECO:0000256" key="1">
    <source>
        <dbReference type="ARBA" id="ARBA00022723"/>
    </source>
</evidence>
<dbReference type="GO" id="GO:0008270">
    <property type="term" value="F:zinc ion binding"/>
    <property type="evidence" value="ECO:0007669"/>
    <property type="project" value="UniProtKB-KW"/>
</dbReference>
<dbReference type="ExpressionAtlas" id="B6SUW1">
    <property type="expression patterns" value="baseline"/>
</dbReference>
<organism evidence="7">
    <name type="scientific">Zea mays</name>
    <name type="common">Maize</name>
    <dbReference type="NCBI Taxonomy" id="4577"/>
    <lineage>
        <taxon>Eukaryota</taxon>
        <taxon>Viridiplantae</taxon>
        <taxon>Streptophyta</taxon>
        <taxon>Embryophyta</taxon>
        <taxon>Tracheophyta</taxon>
        <taxon>Spermatophyta</taxon>
        <taxon>Magnoliopsida</taxon>
        <taxon>Liliopsida</taxon>
        <taxon>Poales</taxon>
        <taxon>Poaceae</taxon>
        <taxon>PACMAD clade</taxon>
        <taxon>Panicoideae</taxon>
        <taxon>Andropogonodae</taxon>
        <taxon>Andropogoneae</taxon>
        <taxon>Tripsacinae</taxon>
        <taxon>Zea</taxon>
    </lineage>
</organism>
<evidence type="ECO:0000256" key="4">
    <source>
        <dbReference type="PROSITE-ProRule" id="PRU00175"/>
    </source>
</evidence>
<feature type="coiled-coil region" evidence="5">
    <location>
        <begin position="176"/>
        <end position="203"/>
    </location>
</feature>
<sequence>MAVHAQYHAHAFPHDLRAIPSCPALDNATSASAFLVADADPAPAAGVNTALSGLTRNGISHGRGCLGGARKRARVTMDMQLQGQRALLPPVPQALASAGGVQSRALCSGSASTSQRPASAAPVSQGLLPHIYRHSVEIDLLLRVETERLQAGLQDARRRHARAVLSAVGRGAARRLRAAEAGLERALARNAELDDRLRQTVAEGQAWQGVARSHEAVAAGLRATLDSLTQAQAPCAGEGEGEGDAEDAQSCCFDLVEQEQGADEASGGRTRACRSCGDAEACVLLLPCRHLCLCRGCEAAAGEACPVCAATKNGSLHVLLS</sequence>
<evidence type="ECO:0000256" key="2">
    <source>
        <dbReference type="ARBA" id="ARBA00022771"/>
    </source>
</evidence>
<dbReference type="CDD" id="cd16649">
    <property type="entry name" value="mRING-HC-C3HC5_CGRF1-like"/>
    <property type="match status" value="1"/>
</dbReference>
<dbReference type="EMBL" id="EU956526">
    <property type="protein sequence ID" value="ACG28644.1"/>
    <property type="molecule type" value="mRNA"/>
</dbReference>
<evidence type="ECO:0000256" key="5">
    <source>
        <dbReference type="SAM" id="Coils"/>
    </source>
</evidence>
<dbReference type="AlphaFoldDB" id="B6SUW1"/>
<dbReference type="FunFam" id="3.30.40.10:FF:000633">
    <property type="entry name" value="Putative BOI-related E3 ubiquitin-protein ligase 2"/>
    <property type="match status" value="1"/>
</dbReference>
<keyword evidence="5" id="KW-0175">Coiled coil</keyword>
<dbReference type="Gene3D" id="3.30.40.10">
    <property type="entry name" value="Zinc/RING finger domain, C3HC4 (zinc finger)"/>
    <property type="match status" value="1"/>
</dbReference>
<dbReference type="PANTHER" id="PTHR42647:SF66">
    <property type="entry name" value="BOI-RELATED E3 UBIQUITIN-PROTEIN LIGASE 2-RELATED"/>
    <property type="match status" value="1"/>
</dbReference>
<dbReference type="InterPro" id="IPR001841">
    <property type="entry name" value="Znf_RING"/>
</dbReference>
<protein>
    <submittedName>
        <fullName evidence="7">Inhibitor of apoptosis-like protein</fullName>
    </submittedName>
</protein>
<dbReference type="PROSITE" id="PS50089">
    <property type="entry name" value="ZF_RING_2"/>
    <property type="match status" value="1"/>
</dbReference>
<evidence type="ECO:0000313" key="7">
    <source>
        <dbReference type="EMBL" id="ACG28644.1"/>
    </source>
</evidence>
<dbReference type="InterPro" id="IPR013083">
    <property type="entry name" value="Znf_RING/FYVE/PHD"/>
</dbReference>
<dbReference type="Pfam" id="PF13920">
    <property type="entry name" value="zf-C3HC4_3"/>
    <property type="match status" value="1"/>
</dbReference>
<dbReference type="PANTHER" id="PTHR42647">
    <property type="entry name" value="SBP (S-RIBONUCLEASE BINDING PROTEIN) FAMILY PROTEIN"/>
    <property type="match status" value="1"/>
</dbReference>
<accession>B6SUW1</accession>
<evidence type="ECO:0000256" key="3">
    <source>
        <dbReference type="ARBA" id="ARBA00022833"/>
    </source>
</evidence>
<keyword evidence="3" id="KW-0862">Zinc</keyword>
<feature type="domain" description="RING-type" evidence="6">
    <location>
        <begin position="273"/>
        <end position="308"/>
    </location>
</feature>
<keyword evidence="2 4" id="KW-0863">Zinc-finger</keyword>
<keyword evidence="1" id="KW-0479">Metal-binding</keyword>